<sequence>MKRQRRFLLTLWGLLALSALVMAQTYSFSGRVTNERRVAIDGAQVLLSASDSLAAMALTDPEGRFRIDGLARGSYRVTVLLAGYNTFERALEIKAGDERADFLLTPEARVDLEGVTVTGNRADLVERTATGEIFHLSEKMKGEARNIYQALREIPLLSVNETDRDIRMADGSTPIILVNGVRRSGAEEVIDPEMIETVEVIENPSARYLAEEGVTAVLNIRTRRNRELAQSANLYGKQQANGAFGLLGGSYQMEKSNLSFYLNGQFFYFRDDDSEQTRMTDTGSLLRRSSGTRRYDARDLYLNAGGDWVISGRDYLSYSATIHNNPSDIRTESDGTQEGANGGSPFAYSTYSDLAYLSGNYALFYRRTLEQDRHLELTARASHYDTSPAGWREERDDREAYRSEIDMDNRRTVYSLEGNYDLAWPGRLALDIGLNAYYQQAEIRELATAPFRYREGREYLYGALRSLGKGNLSYSASLGLDIVERSASGVRKAYVNVLPSLSLAYKVHKGGSVRLSLSRQRVSPGLGYLNPLNTSTDSLYVTVGNPYLSPSLSNRAVLFYSWSGSPIYLQPSLSYTYEQDRVTPYGRLDGDVYTRSYRNTGHAHLFRASLTARLNLGKYGNINVTPFLSKQEFPGMAFNGRAWGVNGNAYLSYKRVYLNGMLKYTNYQYTQISRTRSGPMVDLEIGWMLPKGWTLSASIRDNMHYYRVWTIDGDYRAYEETIFKDRRWTPMVGLSYYFRNKAKVKYRDKKKLYDNESDSFKLEVN</sequence>
<dbReference type="Gene3D" id="2.40.170.20">
    <property type="entry name" value="TonB-dependent receptor, beta-barrel domain"/>
    <property type="match status" value="1"/>
</dbReference>
<dbReference type="PANTHER" id="PTHR30069:SF29">
    <property type="entry name" value="HEMOGLOBIN AND HEMOGLOBIN-HAPTOGLOBIN-BINDING PROTEIN 1-RELATED"/>
    <property type="match status" value="1"/>
</dbReference>
<keyword evidence="7" id="KW-0998">Cell outer membrane</keyword>
<dbReference type="GO" id="GO:0044718">
    <property type="term" value="P:siderophore transmembrane transport"/>
    <property type="evidence" value="ECO:0007669"/>
    <property type="project" value="TreeGrafter"/>
</dbReference>
<evidence type="ECO:0000256" key="7">
    <source>
        <dbReference type="ARBA" id="ARBA00023237"/>
    </source>
</evidence>
<protein>
    <submittedName>
        <fullName evidence="10">Outer membrane beta-barrel protein</fullName>
    </submittedName>
</protein>
<dbReference type="GO" id="GO:0015344">
    <property type="term" value="F:siderophore uptake transmembrane transporter activity"/>
    <property type="evidence" value="ECO:0007669"/>
    <property type="project" value="TreeGrafter"/>
</dbReference>
<dbReference type="InterPro" id="IPR036942">
    <property type="entry name" value="Beta-barrel_TonB_sf"/>
</dbReference>
<dbReference type="SUPFAM" id="SSF56935">
    <property type="entry name" value="Porins"/>
    <property type="match status" value="1"/>
</dbReference>
<evidence type="ECO:0000256" key="4">
    <source>
        <dbReference type="ARBA" id="ARBA00022692"/>
    </source>
</evidence>
<feature type="chain" id="PRO_5038601555" evidence="8">
    <location>
        <begin position="24"/>
        <end position="765"/>
    </location>
</feature>
<comment type="caution">
    <text evidence="10">The sequence shown here is derived from an EMBL/GenBank/DDBJ whole genome shotgun (WGS) entry which is preliminary data.</text>
</comment>
<evidence type="ECO:0000256" key="5">
    <source>
        <dbReference type="ARBA" id="ARBA00022729"/>
    </source>
</evidence>
<dbReference type="GO" id="GO:0009279">
    <property type="term" value="C:cell outer membrane"/>
    <property type="evidence" value="ECO:0007669"/>
    <property type="project" value="UniProtKB-SubCell"/>
</dbReference>
<proteinExistence type="predicted"/>
<organism evidence="10 11">
    <name type="scientific">Candidatus Parabacteroides intestinipullorum</name>
    <dbReference type="NCBI Taxonomy" id="2838723"/>
    <lineage>
        <taxon>Bacteria</taxon>
        <taxon>Pseudomonadati</taxon>
        <taxon>Bacteroidota</taxon>
        <taxon>Bacteroidia</taxon>
        <taxon>Bacteroidales</taxon>
        <taxon>Tannerellaceae</taxon>
        <taxon>Parabacteroides</taxon>
    </lineage>
</organism>
<dbReference type="SUPFAM" id="SSF49452">
    <property type="entry name" value="Starch-binding domain-like"/>
    <property type="match status" value="1"/>
</dbReference>
<evidence type="ECO:0000313" key="10">
    <source>
        <dbReference type="EMBL" id="HIX75954.1"/>
    </source>
</evidence>
<feature type="domain" description="Outer membrane protein beta-barrel" evidence="9">
    <location>
        <begin position="489"/>
        <end position="721"/>
    </location>
</feature>
<dbReference type="InterPro" id="IPR013784">
    <property type="entry name" value="Carb-bd-like_fold"/>
</dbReference>
<comment type="subcellular location">
    <subcellularLocation>
        <location evidence="1">Cell outer membrane</location>
        <topology evidence="1">Multi-pass membrane protein</topology>
    </subcellularLocation>
</comment>
<dbReference type="PANTHER" id="PTHR30069">
    <property type="entry name" value="TONB-DEPENDENT OUTER MEMBRANE RECEPTOR"/>
    <property type="match status" value="1"/>
</dbReference>
<evidence type="ECO:0000256" key="3">
    <source>
        <dbReference type="ARBA" id="ARBA00022452"/>
    </source>
</evidence>
<feature type="signal peptide" evidence="8">
    <location>
        <begin position="1"/>
        <end position="23"/>
    </location>
</feature>
<keyword evidence="6" id="KW-0472">Membrane</keyword>
<dbReference type="Gene3D" id="2.60.40.1120">
    <property type="entry name" value="Carboxypeptidase-like, regulatory domain"/>
    <property type="match status" value="1"/>
</dbReference>
<accession>A0A9D1XAJ7</accession>
<reference evidence="10" key="2">
    <citation type="submission" date="2021-04" db="EMBL/GenBank/DDBJ databases">
        <authorList>
            <person name="Gilroy R."/>
        </authorList>
    </citation>
    <scope>NUCLEOTIDE SEQUENCE</scope>
    <source>
        <strain evidence="10">ChiGjej6B6-14162</strain>
    </source>
</reference>
<evidence type="ECO:0000313" key="11">
    <source>
        <dbReference type="Proteomes" id="UP000886740"/>
    </source>
</evidence>
<keyword evidence="5 8" id="KW-0732">Signal</keyword>
<dbReference type="Pfam" id="PF13620">
    <property type="entry name" value="CarboxypepD_reg"/>
    <property type="match status" value="1"/>
</dbReference>
<dbReference type="GO" id="GO:0030246">
    <property type="term" value="F:carbohydrate binding"/>
    <property type="evidence" value="ECO:0007669"/>
    <property type="project" value="InterPro"/>
</dbReference>
<dbReference type="Gene3D" id="2.170.130.10">
    <property type="entry name" value="TonB-dependent receptor, plug domain"/>
    <property type="match status" value="1"/>
</dbReference>
<evidence type="ECO:0000256" key="8">
    <source>
        <dbReference type="SAM" id="SignalP"/>
    </source>
</evidence>
<dbReference type="InterPro" id="IPR041700">
    <property type="entry name" value="OMP_b-brl_3"/>
</dbReference>
<keyword evidence="4" id="KW-0812">Transmembrane</keyword>
<dbReference type="AlphaFoldDB" id="A0A9D1XAJ7"/>
<keyword evidence="3" id="KW-1134">Transmembrane beta strand</keyword>
<evidence type="ECO:0000256" key="1">
    <source>
        <dbReference type="ARBA" id="ARBA00004571"/>
    </source>
</evidence>
<gene>
    <name evidence="10" type="ORF">H9977_13120</name>
</gene>
<evidence type="ECO:0000256" key="6">
    <source>
        <dbReference type="ARBA" id="ARBA00023136"/>
    </source>
</evidence>
<dbReference type="Pfam" id="PF14905">
    <property type="entry name" value="OMP_b-brl_3"/>
    <property type="match status" value="1"/>
</dbReference>
<dbReference type="Proteomes" id="UP000886740">
    <property type="component" value="Unassembled WGS sequence"/>
</dbReference>
<evidence type="ECO:0000259" key="9">
    <source>
        <dbReference type="Pfam" id="PF14905"/>
    </source>
</evidence>
<evidence type="ECO:0000256" key="2">
    <source>
        <dbReference type="ARBA" id="ARBA00022448"/>
    </source>
</evidence>
<name>A0A9D1XAJ7_9BACT</name>
<dbReference type="InterPro" id="IPR039426">
    <property type="entry name" value="TonB-dep_rcpt-like"/>
</dbReference>
<dbReference type="InterPro" id="IPR037066">
    <property type="entry name" value="Plug_dom_sf"/>
</dbReference>
<dbReference type="EMBL" id="DXEL01000088">
    <property type="protein sequence ID" value="HIX75954.1"/>
    <property type="molecule type" value="Genomic_DNA"/>
</dbReference>
<reference evidence="10" key="1">
    <citation type="journal article" date="2021" name="PeerJ">
        <title>Extensive microbial diversity within the chicken gut microbiome revealed by metagenomics and culture.</title>
        <authorList>
            <person name="Gilroy R."/>
            <person name="Ravi A."/>
            <person name="Getino M."/>
            <person name="Pursley I."/>
            <person name="Horton D.L."/>
            <person name="Alikhan N.F."/>
            <person name="Baker D."/>
            <person name="Gharbi K."/>
            <person name="Hall N."/>
            <person name="Watson M."/>
            <person name="Adriaenssens E.M."/>
            <person name="Foster-Nyarko E."/>
            <person name="Jarju S."/>
            <person name="Secka A."/>
            <person name="Antonio M."/>
            <person name="Oren A."/>
            <person name="Chaudhuri R.R."/>
            <person name="La Ragione R."/>
            <person name="Hildebrand F."/>
            <person name="Pallen M.J."/>
        </authorList>
    </citation>
    <scope>NUCLEOTIDE SEQUENCE</scope>
    <source>
        <strain evidence="10">ChiGjej6B6-14162</strain>
    </source>
</reference>
<keyword evidence="2" id="KW-0813">Transport</keyword>